<accession>A0A1J1JGE7</accession>
<protein>
    <submittedName>
        <fullName evidence="1">Uncharacterized protein</fullName>
    </submittedName>
</protein>
<evidence type="ECO:0000313" key="1">
    <source>
        <dbReference type="EMBL" id="CUM60552.1"/>
    </source>
</evidence>
<dbReference type="AlphaFoldDB" id="A0A1J1JGE7"/>
<proteinExistence type="predicted"/>
<dbReference type="EMBL" id="LO018304">
    <property type="protein sequence ID" value="CUM60552.1"/>
    <property type="molecule type" value="Genomic_DNA"/>
</dbReference>
<dbReference type="RefSeq" id="WP_254034483.1">
    <property type="nucleotide sequence ID" value="NZ_LR882950.1"/>
</dbReference>
<gene>
    <name evidence="1" type="ORF">PLAM_2586</name>
</gene>
<name>A0A1J1JGE7_PLAAG</name>
<reference evidence="1" key="1">
    <citation type="submission" date="2015-09" db="EMBL/GenBank/DDBJ databases">
        <authorList>
            <person name="Jackson K.R."/>
            <person name="Lunt B.L."/>
            <person name="Fisher J.N.B."/>
            <person name="Gardner A.V."/>
            <person name="Bailey M.E."/>
            <person name="Deus L.M."/>
            <person name="Earl A.S."/>
            <person name="Gibby P.D."/>
            <person name="Hartmann K.A."/>
            <person name="Liu J.E."/>
            <person name="Manci A.M."/>
            <person name="Nielsen D.A."/>
            <person name="Solomon M.B."/>
            <person name="Breakwell D.P."/>
            <person name="Burnett S.H."/>
            <person name="Grose J.H."/>
        </authorList>
    </citation>
    <scope>NUCLEOTIDE SEQUENCE</scope>
    <source>
        <strain evidence="1">7805</strain>
    </source>
</reference>
<organism evidence="1">
    <name type="scientific">Planktothrix agardhii</name>
    <name type="common">Oscillatoria agardhii</name>
    <dbReference type="NCBI Taxonomy" id="1160"/>
    <lineage>
        <taxon>Bacteria</taxon>
        <taxon>Bacillati</taxon>
        <taxon>Cyanobacteriota</taxon>
        <taxon>Cyanophyceae</taxon>
        <taxon>Oscillatoriophycideae</taxon>
        <taxon>Oscillatoriales</taxon>
        <taxon>Microcoleaceae</taxon>
        <taxon>Planktothrix</taxon>
    </lineage>
</organism>
<sequence>MQLHQIVRINESGIVANAVNFGMMADADKNLQLCRGFVFNYNQGHPKSSTLGVLDAIQKSYQSVNQANIHLFVQDYGKGKSHFALVAANYFKQLLDSPEVEGILDQIKIASEHNQGIVQDLKTYKRRNPKHLVICINGGSSELDLRKIFLRALRQTLETEGITDSLAPQICQKPLEYLTQLTDTQKERAKK</sequence>